<name>A0A3N4HUS3_ASCIM</name>
<reference evidence="2 3" key="1">
    <citation type="journal article" date="2018" name="Nat. Ecol. Evol.">
        <title>Pezizomycetes genomes reveal the molecular basis of ectomycorrhizal truffle lifestyle.</title>
        <authorList>
            <person name="Murat C."/>
            <person name="Payen T."/>
            <person name="Noel B."/>
            <person name="Kuo A."/>
            <person name="Morin E."/>
            <person name="Chen J."/>
            <person name="Kohler A."/>
            <person name="Krizsan K."/>
            <person name="Balestrini R."/>
            <person name="Da Silva C."/>
            <person name="Montanini B."/>
            <person name="Hainaut M."/>
            <person name="Levati E."/>
            <person name="Barry K.W."/>
            <person name="Belfiori B."/>
            <person name="Cichocki N."/>
            <person name="Clum A."/>
            <person name="Dockter R.B."/>
            <person name="Fauchery L."/>
            <person name="Guy J."/>
            <person name="Iotti M."/>
            <person name="Le Tacon F."/>
            <person name="Lindquist E.A."/>
            <person name="Lipzen A."/>
            <person name="Malagnac F."/>
            <person name="Mello A."/>
            <person name="Molinier V."/>
            <person name="Miyauchi S."/>
            <person name="Poulain J."/>
            <person name="Riccioni C."/>
            <person name="Rubini A."/>
            <person name="Sitrit Y."/>
            <person name="Splivallo R."/>
            <person name="Traeger S."/>
            <person name="Wang M."/>
            <person name="Zifcakova L."/>
            <person name="Wipf D."/>
            <person name="Zambonelli A."/>
            <person name="Paolocci F."/>
            <person name="Nowrousian M."/>
            <person name="Ottonello S."/>
            <person name="Baldrian P."/>
            <person name="Spatafora J.W."/>
            <person name="Henrissat B."/>
            <person name="Nagy L.G."/>
            <person name="Aury J.M."/>
            <person name="Wincker P."/>
            <person name="Grigoriev I.V."/>
            <person name="Bonfante P."/>
            <person name="Martin F.M."/>
        </authorList>
    </citation>
    <scope>NUCLEOTIDE SEQUENCE [LARGE SCALE GENOMIC DNA]</scope>
    <source>
        <strain evidence="2 3">RN42</strain>
    </source>
</reference>
<proteinExistence type="predicted"/>
<keyword evidence="3" id="KW-1185">Reference proteome</keyword>
<dbReference type="EMBL" id="ML119758">
    <property type="protein sequence ID" value="RPA75731.1"/>
    <property type="molecule type" value="Genomic_DNA"/>
</dbReference>
<evidence type="ECO:0000313" key="2">
    <source>
        <dbReference type="EMBL" id="RPA75731.1"/>
    </source>
</evidence>
<organism evidence="2 3">
    <name type="scientific">Ascobolus immersus RN42</name>
    <dbReference type="NCBI Taxonomy" id="1160509"/>
    <lineage>
        <taxon>Eukaryota</taxon>
        <taxon>Fungi</taxon>
        <taxon>Dikarya</taxon>
        <taxon>Ascomycota</taxon>
        <taxon>Pezizomycotina</taxon>
        <taxon>Pezizomycetes</taxon>
        <taxon>Pezizales</taxon>
        <taxon>Ascobolaceae</taxon>
        <taxon>Ascobolus</taxon>
    </lineage>
</organism>
<accession>A0A3N4HUS3</accession>
<sequence length="92" mass="9061">MPFNPAKIFTTDADKKKKAECIGGFSGAAGPNLASCGSSAKPDPTPGAPGTGGEGSKSTSGAAAAQPKKCCGGDMSKWMVESGGYGFPWSDG</sequence>
<evidence type="ECO:0000256" key="1">
    <source>
        <dbReference type="SAM" id="MobiDB-lite"/>
    </source>
</evidence>
<feature type="compositionally biased region" description="Low complexity" evidence="1">
    <location>
        <begin position="56"/>
        <end position="65"/>
    </location>
</feature>
<evidence type="ECO:0000313" key="3">
    <source>
        <dbReference type="Proteomes" id="UP000275078"/>
    </source>
</evidence>
<protein>
    <submittedName>
        <fullName evidence="2">Uncharacterized protein</fullName>
    </submittedName>
</protein>
<dbReference type="AlphaFoldDB" id="A0A3N4HUS3"/>
<dbReference type="Proteomes" id="UP000275078">
    <property type="component" value="Unassembled WGS sequence"/>
</dbReference>
<feature type="region of interest" description="Disordered" evidence="1">
    <location>
        <begin position="33"/>
        <end position="69"/>
    </location>
</feature>
<gene>
    <name evidence="2" type="ORF">BJ508DRAFT_331836</name>
</gene>